<dbReference type="AlphaFoldDB" id="A0A858U6V9"/>
<evidence type="ECO:0000259" key="3">
    <source>
        <dbReference type="Pfam" id="PF04389"/>
    </source>
</evidence>
<dbReference type="GO" id="GO:0006508">
    <property type="term" value="P:proteolysis"/>
    <property type="evidence" value="ECO:0007669"/>
    <property type="project" value="InterPro"/>
</dbReference>
<dbReference type="RefSeq" id="WP_169605236.1">
    <property type="nucleotide sequence ID" value="NZ_CP051481.1"/>
</dbReference>
<organism evidence="4 5">
    <name type="scientific">Mycoplasma phocoenae</name>
    <dbReference type="NCBI Taxonomy" id="754517"/>
    <lineage>
        <taxon>Bacteria</taxon>
        <taxon>Bacillati</taxon>
        <taxon>Mycoplasmatota</taxon>
        <taxon>Mollicutes</taxon>
        <taxon>Mycoplasmataceae</taxon>
        <taxon>Mycoplasma</taxon>
    </lineage>
</organism>
<reference evidence="4 5" key="1">
    <citation type="submission" date="2020-04" db="EMBL/GenBank/DDBJ databases">
        <title>Novel Mycoplasma species detected in Phocoena phocoena (harbor porpoise) from the USA.</title>
        <authorList>
            <person name="Volokhov D.V."/>
        </authorList>
    </citation>
    <scope>NUCLEOTIDE SEQUENCE [LARGE SCALE GENOMIC DNA]</scope>
    <source>
        <strain evidence="4 5">Phocoena C-264-GEN</strain>
    </source>
</reference>
<dbReference type="Pfam" id="PF04389">
    <property type="entry name" value="Peptidase_M28"/>
    <property type="match status" value="1"/>
</dbReference>
<accession>A0A858U6V9</accession>
<evidence type="ECO:0000256" key="1">
    <source>
        <dbReference type="SAM" id="Coils"/>
    </source>
</evidence>
<feature type="chain" id="PRO_5032300237" evidence="2">
    <location>
        <begin position="27"/>
        <end position="572"/>
    </location>
</feature>
<dbReference type="InterPro" id="IPR045175">
    <property type="entry name" value="M28_fam"/>
</dbReference>
<keyword evidence="2" id="KW-0732">Signal</keyword>
<dbReference type="SUPFAM" id="SSF53187">
    <property type="entry name" value="Zn-dependent exopeptidases"/>
    <property type="match status" value="1"/>
</dbReference>
<dbReference type="PANTHER" id="PTHR12147:SF26">
    <property type="entry name" value="PEPTIDASE M28 DOMAIN-CONTAINING PROTEIN"/>
    <property type="match status" value="1"/>
</dbReference>
<dbReference type="InterPro" id="IPR007484">
    <property type="entry name" value="Peptidase_M28"/>
</dbReference>
<dbReference type="Proteomes" id="UP000501060">
    <property type="component" value="Chromosome"/>
</dbReference>
<gene>
    <name evidence="4" type="ORF">HGG69_02640</name>
</gene>
<proteinExistence type="predicted"/>
<feature type="domain" description="Peptidase M28" evidence="3">
    <location>
        <begin position="247"/>
        <end position="484"/>
    </location>
</feature>
<feature type="signal peptide" evidence="2">
    <location>
        <begin position="1"/>
        <end position="26"/>
    </location>
</feature>
<dbReference type="PANTHER" id="PTHR12147">
    <property type="entry name" value="METALLOPEPTIDASE M28 FAMILY MEMBER"/>
    <property type="match status" value="1"/>
</dbReference>
<dbReference type="EMBL" id="CP051481">
    <property type="protein sequence ID" value="QJG67187.1"/>
    <property type="molecule type" value="Genomic_DNA"/>
</dbReference>
<dbReference type="Gene3D" id="3.40.630.10">
    <property type="entry name" value="Zn peptidases"/>
    <property type="match status" value="1"/>
</dbReference>
<keyword evidence="5" id="KW-1185">Reference proteome</keyword>
<evidence type="ECO:0000313" key="4">
    <source>
        <dbReference type="EMBL" id="QJG67187.1"/>
    </source>
</evidence>
<sequence>MKKNKKILNILTMGTIVSLAFTPLLAISCNKVEDKKNDEEAINKLVNEKIQKIKEEENKLKLEQENAKNTEIANKTVSKYWDKFLNENHGRWSGNKTNFNDVNTGNDGIQNIGTNGEITDADLIKKAKFNLDTKIEENVDTYGSFHAYLWLKKELTDLGYKNNTEVVKYPAQAQLQEATGERAANASKTYVAAKGTKSLTKNLVVREDQTDVQSKLNEDGFVTQGFLWHGKDAPQRLGKTYNNFGTNIIVTINPDKEKFKDVEGIKDLYITSHYDSTGYAEHGQGGDVIKGRSSWGATDNATGVAITLAMLKHYSNPENRKNLGVRLHIVFADAEEMGVYGTTAFVNSFVEKSDNVIGAINLDTVSGGDHVYVHSRGAFGTTFGDQVNPGQTAIRDQIIAISQRRAELLNDLSQALEIHPSLQNSEEFEPITVGGTGDWSDHEPFHQKGIRTAYFESTNFDILSKYEVFDGYAQVKDDFAWIDKNGNKVKLVKQSINGGVLEKWVLPEGMKMSDIKLAGDIWHSDFDTPQFMKEHYGNRVYKQLDTIFESITEYIRSVYSFDEKTKTISYID</sequence>
<dbReference type="PROSITE" id="PS51257">
    <property type="entry name" value="PROKAR_LIPOPROTEIN"/>
    <property type="match status" value="1"/>
</dbReference>
<keyword evidence="1" id="KW-0175">Coiled coil</keyword>
<dbReference type="GO" id="GO:0008235">
    <property type="term" value="F:metalloexopeptidase activity"/>
    <property type="evidence" value="ECO:0007669"/>
    <property type="project" value="InterPro"/>
</dbReference>
<name>A0A858U6V9_9MOLU</name>
<evidence type="ECO:0000313" key="5">
    <source>
        <dbReference type="Proteomes" id="UP000501060"/>
    </source>
</evidence>
<protein>
    <submittedName>
        <fullName evidence="4">Zn-dependent exopeptidase M28</fullName>
    </submittedName>
</protein>
<dbReference type="KEGG" id="mphe:HGG69_02640"/>
<evidence type="ECO:0000256" key="2">
    <source>
        <dbReference type="SAM" id="SignalP"/>
    </source>
</evidence>
<feature type="coiled-coil region" evidence="1">
    <location>
        <begin position="36"/>
        <end position="73"/>
    </location>
</feature>